<dbReference type="RefSeq" id="WP_016105134.1">
    <property type="nucleotide sequence ID" value="NZ_CP035953.1"/>
</dbReference>
<name>A0A1C4DTZ7_BACMY</name>
<sequence length="234" mass="25930">MMKVYMKVLILFLTLTCVAVLTACNNAEEKKQTNSTSENSTEKKSDTSETSKKNEDTAPKTEKEPMEKPKDQDSAKPTADSNSKNTVLNQKSINHVKDLFEQAKEGKVPNVPYAAHTGDIEEIEKAWGKADKTDQAGNGTYATFTSKNVAFGFNKGSQVFDVRSYHSELKVITLQEIEKALGKPTSIKVNGNDKIYVYKVNNQFELKFVIPNSTGKVHHISVFSPEDSINKMAG</sequence>
<organism evidence="3 4">
    <name type="scientific">Bacillus mycoides</name>
    <dbReference type="NCBI Taxonomy" id="1405"/>
    <lineage>
        <taxon>Bacteria</taxon>
        <taxon>Bacillati</taxon>
        <taxon>Bacillota</taxon>
        <taxon>Bacilli</taxon>
        <taxon>Bacillales</taxon>
        <taxon>Bacillaceae</taxon>
        <taxon>Bacillus</taxon>
        <taxon>Bacillus cereus group</taxon>
    </lineage>
</organism>
<protein>
    <submittedName>
        <fullName evidence="3">Lipoprotein</fullName>
    </submittedName>
</protein>
<feature type="compositionally biased region" description="Basic and acidic residues" evidence="1">
    <location>
        <begin position="40"/>
        <end position="74"/>
    </location>
</feature>
<evidence type="ECO:0000256" key="2">
    <source>
        <dbReference type="SAM" id="SignalP"/>
    </source>
</evidence>
<feature type="region of interest" description="Disordered" evidence="1">
    <location>
        <begin position="28"/>
        <end position="91"/>
    </location>
</feature>
<dbReference type="InterPro" id="IPR025453">
    <property type="entry name" value="DUF4309"/>
</dbReference>
<dbReference type="Proteomes" id="UP000195696">
    <property type="component" value="Unassembled WGS sequence"/>
</dbReference>
<reference evidence="3 4" key="1">
    <citation type="submission" date="2016-08" db="EMBL/GenBank/DDBJ databases">
        <authorList>
            <person name="Seilhamer J.J."/>
        </authorList>
    </citation>
    <scope>NUCLEOTIDE SEQUENCE [LARGE SCALE GENOMIC DNA]</scope>
    <source>
        <strain evidence="3 4">SDA_GO95</strain>
    </source>
</reference>
<dbReference type="PROSITE" id="PS51257">
    <property type="entry name" value="PROKAR_LIPOPROTEIN"/>
    <property type="match status" value="1"/>
</dbReference>
<keyword evidence="3" id="KW-0449">Lipoprotein</keyword>
<dbReference type="Pfam" id="PF14172">
    <property type="entry name" value="DUF4309"/>
    <property type="match status" value="1"/>
</dbReference>
<gene>
    <name evidence="3" type="ORF">BWGO95_02752</name>
</gene>
<evidence type="ECO:0000313" key="3">
    <source>
        <dbReference type="EMBL" id="SCB68608.1"/>
    </source>
</evidence>
<evidence type="ECO:0000256" key="1">
    <source>
        <dbReference type="SAM" id="MobiDB-lite"/>
    </source>
</evidence>
<proteinExistence type="predicted"/>
<keyword evidence="2" id="KW-0732">Signal</keyword>
<evidence type="ECO:0000313" key="4">
    <source>
        <dbReference type="Proteomes" id="UP000195696"/>
    </source>
</evidence>
<feature type="signal peptide" evidence="2">
    <location>
        <begin position="1"/>
        <end position="23"/>
    </location>
</feature>
<accession>A0A1C4DTZ7</accession>
<feature type="chain" id="PRO_5039033965" evidence="2">
    <location>
        <begin position="24"/>
        <end position="234"/>
    </location>
</feature>
<feature type="compositionally biased region" description="Polar residues" evidence="1">
    <location>
        <begin position="79"/>
        <end position="91"/>
    </location>
</feature>
<dbReference type="AlphaFoldDB" id="A0A1C4DTZ7"/>
<dbReference type="EMBL" id="FMAK01000034">
    <property type="protein sequence ID" value="SCB68608.1"/>
    <property type="molecule type" value="Genomic_DNA"/>
</dbReference>